<reference evidence="1 2" key="1">
    <citation type="submission" date="2021-07" db="EMBL/GenBank/DDBJ databases">
        <authorList>
            <consortium name="Genoscope - CEA"/>
            <person name="William W."/>
        </authorList>
    </citation>
    <scope>NUCLEOTIDE SEQUENCE [LARGE SCALE GENOMIC DNA]</scope>
</reference>
<gene>
    <name evidence="1" type="ORF">BRAPAZ1V2_A03P62390.2</name>
</gene>
<proteinExistence type="predicted"/>
<name>A0A8D9GQ12_BRACM</name>
<accession>A0A8D9GQ12</accession>
<protein>
    <submittedName>
        <fullName evidence="1">Uncharacterized protein</fullName>
    </submittedName>
</protein>
<dbReference type="Gramene" id="A03p62390.2_BraZ1">
    <property type="protein sequence ID" value="A03p62390.2_BraZ1.CDS.1"/>
    <property type="gene ID" value="A03g62390.2_BraZ1"/>
</dbReference>
<evidence type="ECO:0000313" key="2">
    <source>
        <dbReference type="Proteomes" id="UP000694005"/>
    </source>
</evidence>
<dbReference type="EMBL" id="LS974619">
    <property type="protein sequence ID" value="CAG7884896.1"/>
    <property type="molecule type" value="Genomic_DNA"/>
</dbReference>
<dbReference type="AlphaFoldDB" id="A0A8D9GQ12"/>
<evidence type="ECO:0000313" key="1">
    <source>
        <dbReference type="EMBL" id="CAG7884896.1"/>
    </source>
</evidence>
<dbReference type="Proteomes" id="UP000694005">
    <property type="component" value="Chromosome A03"/>
</dbReference>
<organism evidence="1 2">
    <name type="scientific">Brassica campestris</name>
    <name type="common">Field mustard</name>
    <dbReference type="NCBI Taxonomy" id="3711"/>
    <lineage>
        <taxon>Eukaryota</taxon>
        <taxon>Viridiplantae</taxon>
        <taxon>Streptophyta</taxon>
        <taxon>Embryophyta</taxon>
        <taxon>Tracheophyta</taxon>
        <taxon>Spermatophyta</taxon>
        <taxon>Magnoliopsida</taxon>
        <taxon>eudicotyledons</taxon>
        <taxon>Gunneridae</taxon>
        <taxon>Pentapetalae</taxon>
        <taxon>rosids</taxon>
        <taxon>malvids</taxon>
        <taxon>Brassicales</taxon>
        <taxon>Brassicaceae</taxon>
        <taxon>Brassiceae</taxon>
        <taxon>Brassica</taxon>
    </lineage>
</organism>
<sequence>MAHSSQLGRSPSHLGSFCQVSIPVHRCCCRLVFIGVRSCSSQKYSRLLATGATTCVVKLTAFRFSIAASGEDGVSTGCLRFVGFLGGTTCRAGISQCRGYFI</sequence>